<dbReference type="Proteomes" id="UP000197032">
    <property type="component" value="Unassembled WGS sequence"/>
</dbReference>
<dbReference type="AlphaFoldDB" id="A0A1Z5HRD8"/>
<organism evidence="1 2">
    <name type="scientific">Calderihabitans maritimus</name>
    <dbReference type="NCBI Taxonomy" id="1246530"/>
    <lineage>
        <taxon>Bacteria</taxon>
        <taxon>Bacillati</taxon>
        <taxon>Bacillota</taxon>
        <taxon>Clostridia</taxon>
        <taxon>Neomoorellales</taxon>
        <taxon>Calderihabitantaceae</taxon>
        <taxon>Calderihabitans</taxon>
    </lineage>
</organism>
<evidence type="ECO:0000313" key="2">
    <source>
        <dbReference type="Proteomes" id="UP000197032"/>
    </source>
</evidence>
<dbReference type="EMBL" id="BDGJ01000035">
    <property type="protein sequence ID" value="GAW91830.1"/>
    <property type="molecule type" value="Genomic_DNA"/>
</dbReference>
<proteinExistence type="predicted"/>
<protein>
    <submittedName>
        <fullName evidence="1">Uncharacterized protein</fullName>
    </submittedName>
</protein>
<name>A0A1Z5HRD8_9FIRM</name>
<accession>A0A1Z5HRD8</accession>
<keyword evidence="2" id="KW-1185">Reference proteome</keyword>
<evidence type="ECO:0000313" key="1">
    <source>
        <dbReference type="EMBL" id="GAW91830.1"/>
    </source>
</evidence>
<gene>
    <name evidence="1" type="ORF">KKC1_09900</name>
</gene>
<comment type="caution">
    <text evidence="1">The sequence shown here is derived from an EMBL/GenBank/DDBJ whole genome shotgun (WGS) entry which is preliminary data.</text>
</comment>
<reference evidence="2" key="1">
    <citation type="journal article" date="2017" name="Appl. Environ. Microbiol.">
        <title>Genomic analysis of Calderihabitans maritimus KKC1, a thermophilic hydrogenogenic carboxydotrophic bacterium isolated from marine sediment.</title>
        <authorList>
            <person name="Omae K."/>
            <person name="Yoneda Y."/>
            <person name="Fukuyama Y."/>
            <person name="Yoshida T."/>
            <person name="Sako Y."/>
        </authorList>
    </citation>
    <scope>NUCLEOTIDE SEQUENCE [LARGE SCALE GENOMIC DNA]</scope>
    <source>
        <strain evidence="2">KKC1</strain>
    </source>
</reference>
<sequence>MICQENLKMVPGRPGTIFMNLFYRSPVNIAAKLFILTEKV</sequence>